<dbReference type="SUPFAM" id="SSF52743">
    <property type="entry name" value="Subtilisin-like"/>
    <property type="match status" value="1"/>
</dbReference>
<accession>A0AAC9QZ99</accession>
<dbReference type="InterPro" id="IPR000209">
    <property type="entry name" value="Peptidase_S8/S53_dom"/>
</dbReference>
<evidence type="ECO:0000256" key="2">
    <source>
        <dbReference type="ARBA" id="ARBA00022670"/>
    </source>
</evidence>
<reference evidence="7" key="1">
    <citation type="submission" date="2023-09" db="EMBL/GenBank/DDBJ databases">
        <title>Complete Genomes and Methylome analysis of Lactococcus lactis subs lactis strains.</title>
        <authorList>
            <person name="Fomenkov A."/>
            <person name="McDonnell B."/>
            <person name="Sun L."/>
            <person name="Van Sinderen D."/>
            <person name="Roberts R.J."/>
        </authorList>
    </citation>
    <scope>NUCLEOTIDE SEQUENCE</scope>
    <source>
        <strain evidence="7">229</strain>
    </source>
</reference>
<evidence type="ECO:0000256" key="4">
    <source>
        <dbReference type="ARBA" id="ARBA00022825"/>
    </source>
</evidence>
<dbReference type="GO" id="GO:0004252">
    <property type="term" value="F:serine-type endopeptidase activity"/>
    <property type="evidence" value="ECO:0007669"/>
    <property type="project" value="UniProtKB-UniRule"/>
</dbReference>
<evidence type="ECO:0000256" key="1">
    <source>
        <dbReference type="ARBA" id="ARBA00011073"/>
    </source>
</evidence>
<feature type="active site" description="Charge relay system" evidence="5">
    <location>
        <position position="130"/>
    </location>
</feature>
<feature type="domain" description="Peptidase S8/S53" evidence="6">
    <location>
        <begin position="89"/>
        <end position="354"/>
    </location>
</feature>
<feature type="active site" description="Charge relay system" evidence="5">
    <location>
        <position position="98"/>
    </location>
</feature>
<dbReference type="AlphaFoldDB" id="A0AAC9QZ99"/>
<dbReference type="PANTHER" id="PTHR43806">
    <property type="entry name" value="PEPTIDASE S8"/>
    <property type="match status" value="1"/>
</dbReference>
<keyword evidence="2 5" id="KW-0645">Protease</keyword>
<organism evidence="7 8">
    <name type="scientific">Lactococcus lactis subsp. lactis</name>
    <name type="common">Streptococcus lactis</name>
    <dbReference type="NCBI Taxonomy" id="1360"/>
    <lineage>
        <taxon>Bacteria</taxon>
        <taxon>Bacillati</taxon>
        <taxon>Bacillota</taxon>
        <taxon>Bacilli</taxon>
        <taxon>Lactobacillales</taxon>
        <taxon>Streptococcaceae</taxon>
        <taxon>Lactococcus</taxon>
    </lineage>
</organism>
<dbReference type="Gene3D" id="3.40.50.200">
    <property type="entry name" value="Peptidase S8/S53 domain"/>
    <property type="match status" value="1"/>
</dbReference>
<dbReference type="PROSITE" id="PS51892">
    <property type="entry name" value="SUBTILASE"/>
    <property type="match status" value="1"/>
</dbReference>
<dbReference type="InterPro" id="IPR015500">
    <property type="entry name" value="Peptidase_S8_subtilisin-rel"/>
</dbReference>
<evidence type="ECO:0000259" key="6">
    <source>
        <dbReference type="Pfam" id="PF00082"/>
    </source>
</evidence>
<comment type="similarity">
    <text evidence="1 5">Belongs to the peptidase S8 family.</text>
</comment>
<evidence type="ECO:0000313" key="7">
    <source>
        <dbReference type="EMBL" id="ARD95094.1"/>
    </source>
</evidence>
<dbReference type="PRINTS" id="PR00723">
    <property type="entry name" value="SUBTILISIN"/>
</dbReference>
<keyword evidence="3 5" id="KW-0378">Hydrolase</keyword>
<dbReference type="RefSeq" id="WP_081172090.1">
    <property type="nucleotide sequence ID" value="NZ_CP015896.1"/>
</dbReference>
<dbReference type="InterPro" id="IPR036852">
    <property type="entry name" value="Peptidase_S8/S53_dom_sf"/>
</dbReference>
<evidence type="ECO:0000313" key="8">
    <source>
        <dbReference type="Proteomes" id="UP001055586"/>
    </source>
</evidence>
<dbReference type="PANTHER" id="PTHR43806:SF11">
    <property type="entry name" value="CEREVISIN-RELATED"/>
    <property type="match status" value="1"/>
</dbReference>
<evidence type="ECO:0000256" key="5">
    <source>
        <dbReference type="PROSITE-ProRule" id="PRU01240"/>
    </source>
</evidence>
<dbReference type="InterPro" id="IPR050131">
    <property type="entry name" value="Peptidase_S8_subtilisin-like"/>
</dbReference>
<dbReference type="Pfam" id="PF00082">
    <property type="entry name" value="Peptidase_S8"/>
    <property type="match status" value="1"/>
</dbReference>
<dbReference type="Proteomes" id="UP001055586">
    <property type="component" value="Chromosome"/>
</dbReference>
<name>A0AAC9QZ99_LACLL</name>
<sequence length="373" mass="41524">MKIQNEFGSNNVEYIPEINLVNLKIDNENEFKKYNIEYTKLPNIDIESNLSSSSLDNIYTIFPNPLYSNFNWSYSRITEPLNGRKGNQGKDVKIAIIDSGIDLTHPGFKEQDLTQINYSDSESNEDEYGHGTQVAGVIATLSPKAKLYSYKVMNDKEGDSYKIVKAIIDASNRNVDIINISLGTEKNLNTSEYINIKAFEMAVEYAKNKGIFVVGSDGNSSKNLDEQKNEVHMPGGLKNVITVAATTKNGHKADYSNYGSKVDISGPVGWFGEEYQINKTIDAREMMITYYPITKTSPFETPGAIPKGTTLSFGTSLAAPEVSSALATLISQNKSCGNLKKFNYDKIYRKLMTSTYKYNNIKDIGVGEVRITN</sequence>
<feature type="active site" description="Charge relay system" evidence="5">
    <location>
        <position position="316"/>
    </location>
</feature>
<dbReference type="EMBL" id="CP090823">
    <property type="protein sequence ID" value="ARD95094.1"/>
    <property type="molecule type" value="Genomic_DNA"/>
</dbReference>
<dbReference type="GO" id="GO:0006508">
    <property type="term" value="P:proteolysis"/>
    <property type="evidence" value="ECO:0007669"/>
    <property type="project" value="UniProtKB-KW"/>
</dbReference>
<dbReference type="PROSITE" id="PS00136">
    <property type="entry name" value="SUBTILASE_ASP"/>
    <property type="match status" value="1"/>
</dbReference>
<evidence type="ECO:0000256" key="3">
    <source>
        <dbReference type="ARBA" id="ARBA00022801"/>
    </source>
</evidence>
<protein>
    <submittedName>
        <fullName evidence="7">S8 family serine peptidase</fullName>
    </submittedName>
</protein>
<dbReference type="InterPro" id="IPR023827">
    <property type="entry name" value="Peptidase_S8_Asp-AS"/>
</dbReference>
<proteinExistence type="inferred from homology"/>
<keyword evidence="4 5" id="KW-0720">Serine protease</keyword>
<gene>
    <name evidence="7" type="ORF">LL229_0202</name>
</gene>